<evidence type="ECO:0008006" key="4">
    <source>
        <dbReference type="Google" id="ProtNLM"/>
    </source>
</evidence>
<evidence type="ECO:0000313" key="2">
    <source>
        <dbReference type="EMBL" id="KZM70254.1"/>
    </source>
</evidence>
<reference evidence="2 3" key="1">
    <citation type="submission" date="2016-04" db="EMBL/GenBank/DDBJ databases">
        <authorList>
            <person name="Evans L.H."/>
            <person name="Alamgir A."/>
            <person name="Owens N."/>
            <person name="Weber N.D."/>
            <person name="Virtaneva K."/>
            <person name="Barbian K."/>
            <person name="Babar A."/>
            <person name="Rosenke K."/>
        </authorList>
    </citation>
    <scope>NUCLEOTIDE SEQUENCE [LARGE SCALE GENOMIC DNA]</scope>
    <source>
        <strain evidence="2 3">IFM 0406</strain>
    </source>
</reference>
<keyword evidence="1" id="KW-0472">Membrane</keyword>
<gene>
    <name evidence="2" type="ORF">AWN90_06840</name>
</gene>
<comment type="caution">
    <text evidence="2">The sequence shown here is derived from an EMBL/GenBank/DDBJ whole genome shotgun (WGS) entry which is preliminary data.</text>
</comment>
<keyword evidence="1" id="KW-1133">Transmembrane helix</keyword>
<dbReference type="InterPro" id="IPR021424">
    <property type="entry name" value="PorA"/>
</dbReference>
<dbReference type="Pfam" id="PF11271">
    <property type="entry name" value="PorA"/>
    <property type="match status" value="1"/>
</dbReference>
<sequence>MAVAILLPTYVMPRLTRIPISVRAEAVSLADNASVLDTKAVLAGWMRTETGVPVKVQTLVKSASPSDRDRVTLVESTRVLRTDRQGSTALVTARAEAMTVSRTSSEPVDPPAQIALDYGKPADTVPHKGFELHFPFGTQRHSYLYFDTTARRDIPLDYIDDDRVESGLRLYHFRQRIGPLNLHADQPDMAATMPASAWGLPGDAPTTFDLYYSNTRDIWVEPDSGVIVEQREHLRRFLARQVDDPLAVTSLELSTHFDDQSLADSINTAKQARTLIRWGHLYGPVLLAVVGALAVLAGSGLLLRRAKVGRDH</sequence>
<keyword evidence="3" id="KW-1185">Reference proteome</keyword>
<dbReference type="AlphaFoldDB" id="A0A164JC11"/>
<evidence type="ECO:0000256" key="1">
    <source>
        <dbReference type="SAM" id="Phobius"/>
    </source>
</evidence>
<dbReference type="EMBL" id="LWGR01000016">
    <property type="protein sequence ID" value="KZM70254.1"/>
    <property type="molecule type" value="Genomic_DNA"/>
</dbReference>
<accession>A0A164JC11</accession>
<dbReference type="Proteomes" id="UP000076512">
    <property type="component" value="Unassembled WGS sequence"/>
</dbReference>
<organism evidence="2 3">
    <name type="scientific">Nocardia terpenica</name>
    <dbReference type="NCBI Taxonomy" id="455432"/>
    <lineage>
        <taxon>Bacteria</taxon>
        <taxon>Bacillati</taxon>
        <taxon>Actinomycetota</taxon>
        <taxon>Actinomycetes</taxon>
        <taxon>Mycobacteriales</taxon>
        <taxon>Nocardiaceae</taxon>
        <taxon>Nocardia</taxon>
    </lineage>
</organism>
<dbReference type="STRING" id="455432.AWN90_06840"/>
<feature type="transmembrane region" description="Helical" evidence="1">
    <location>
        <begin position="281"/>
        <end position="303"/>
    </location>
</feature>
<protein>
    <recommendedName>
        <fullName evidence="4">DUF3068 domain-containing protein</fullName>
    </recommendedName>
</protein>
<name>A0A164JC11_9NOCA</name>
<evidence type="ECO:0000313" key="3">
    <source>
        <dbReference type="Proteomes" id="UP000076512"/>
    </source>
</evidence>
<keyword evidence="1" id="KW-0812">Transmembrane</keyword>
<proteinExistence type="predicted"/>